<dbReference type="Pfam" id="PF08016">
    <property type="entry name" value="PKD_channel"/>
    <property type="match status" value="1"/>
</dbReference>
<dbReference type="SMART" id="SM00308">
    <property type="entry name" value="LH2"/>
    <property type="match status" value="1"/>
</dbReference>
<feature type="transmembrane region" description="Helical" evidence="10">
    <location>
        <begin position="1198"/>
        <end position="1220"/>
    </location>
</feature>
<evidence type="ECO:0000256" key="10">
    <source>
        <dbReference type="SAM" id="Phobius"/>
    </source>
</evidence>
<feature type="transmembrane region" description="Helical" evidence="10">
    <location>
        <begin position="811"/>
        <end position="833"/>
    </location>
</feature>
<dbReference type="InterPro" id="IPR046338">
    <property type="entry name" value="GAIN_dom_sf"/>
</dbReference>
<evidence type="ECO:0000313" key="12">
    <source>
        <dbReference type="EMBL" id="KAJ7334468.1"/>
    </source>
</evidence>
<evidence type="ECO:0000313" key="13">
    <source>
        <dbReference type="Proteomes" id="UP001163046"/>
    </source>
</evidence>
<dbReference type="GO" id="GO:0050982">
    <property type="term" value="P:detection of mechanical stimulus"/>
    <property type="evidence" value="ECO:0007669"/>
    <property type="project" value="TreeGrafter"/>
</dbReference>
<dbReference type="InterPro" id="IPR036392">
    <property type="entry name" value="PLAT/LH2_dom_sf"/>
</dbReference>
<gene>
    <name evidence="12" type="ORF">OS493_014785</name>
</gene>
<protein>
    <recommendedName>
        <fullName evidence="11">PLAT domain-containing protein</fullName>
    </recommendedName>
</protein>
<dbReference type="InterPro" id="IPR051223">
    <property type="entry name" value="Polycystin"/>
</dbReference>
<feature type="transmembrane region" description="Helical" evidence="10">
    <location>
        <begin position="684"/>
        <end position="706"/>
    </location>
</feature>
<keyword evidence="6 10" id="KW-0472">Membrane</keyword>
<dbReference type="SMART" id="SM00303">
    <property type="entry name" value="GPS"/>
    <property type="match status" value="1"/>
</dbReference>
<evidence type="ECO:0000256" key="8">
    <source>
        <dbReference type="PIRSR" id="PIRSR603915-2"/>
    </source>
</evidence>
<dbReference type="GO" id="GO:0005509">
    <property type="term" value="F:calcium ion binding"/>
    <property type="evidence" value="ECO:0007669"/>
    <property type="project" value="InterPro"/>
</dbReference>
<feature type="transmembrane region" description="Helical" evidence="10">
    <location>
        <begin position="614"/>
        <end position="641"/>
    </location>
</feature>
<dbReference type="Pfam" id="PF01825">
    <property type="entry name" value="GPS"/>
    <property type="match status" value="1"/>
</dbReference>
<keyword evidence="7" id="KW-0325">Glycoprotein</keyword>
<feature type="transmembrane region" description="Helical" evidence="10">
    <location>
        <begin position="574"/>
        <end position="594"/>
    </location>
</feature>
<dbReference type="SUPFAM" id="SSF49723">
    <property type="entry name" value="Lipase/lipooxygenase domain (PLAT/LH2 domain)"/>
    <property type="match status" value="1"/>
</dbReference>
<feature type="disulfide bond" evidence="8">
    <location>
        <begin position="911"/>
        <end position="924"/>
    </location>
</feature>
<dbReference type="GO" id="GO:0005262">
    <property type="term" value="F:calcium channel activity"/>
    <property type="evidence" value="ECO:0007669"/>
    <property type="project" value="TreeGrafter"/>
</dbReference>
<feature type="transmembrane region" description="Helical" evidence="10">
    <location>
        <begin position="718"/>
        <end position="745"/>
    </location>
</feature>
<comment type="subcellular location">
    <subcellularLocation>
        <location evidence="1">Membrane</location>
        <topology evidence="1">Multi-pass membrane protein</topology>
    </subcellularLocation>
</comment>
<sequence length="1432" mass="161929">MSSKARAIGILHSLEDVGSTILSRTLVGEEPTELSSQSVSLLVYREEPELLAGSVISNKGSSFTLPPVPNLFGNGTQFVDSQMITTDFMPFSWDPSGARVTTGVSSLELKNSNGHIFNMTELTSPISIKLPNTQDLSNSSRSHFVGANGIVFHKINVTQSGMALILKVRPDNNSTEFLVSVKYGERPSLSNSDFNTSLPDFSSCVQMSSGYVNCSRDPYVVFVDNAHVSQTGYYFIGIKIKSRSRSRKRRCSGEGRSKRSCVQFKEAPATKASNAPESIHAPQFSKGDVSYTIQVLPAACLYWNTAESRWTTEGCKVADTTTLETIHCQCNHLTAFGGQLFVAPNPIDFDKVFTELKRLPQTGNVAVIIAVSCVFGLYLLLLLWARKADQRDALKIGDKPFLGSLSPWCNRYEIQLFTGIWHNSGTSAKVFIVLDGELGSSRPYQLKGGSSIPFARGSITSFTLSLCNNIGPLRSVRVWHDNSGKSPSWFLNTVKIYDTSIQELKTFMCYTWLAVEKGDGLIDRTLTSDSTDEKRMKFKVSFQNRIAEEFGDGHLWFSVATRPPRKRFTRVQRLSCCLSLLLTTMLASAMFYEYVPGHSQEQGSLKLGRLVLNLRQLVIAVESLLVVIPVNLLIVGIFSHVTSVSVMKQQRQQRYTVTKPVSIHVVTQKTQLGKGYSLTLPHCFVYLAWLLCFISSVASATFIILYSLQWGKGTSEQWLISIVMSMFMDIFVSEPVKIIVVALLFSHFCKSDFQEIAQTPSTILHFDDIKVSAGQQDDDNEEEIALPEPPSEKQLRRARTYRMRELRMYRAIRKIVSFVVYIWILMIICYGGRSQNSYSLTSSLATTFGQLSQISSHETTWDWIRDVLLPGIYQDRKDVAFSNSTPYIGDGDSVLVGMPRLRQLRVEKDSCEVVEEAKTVFNSCIALYSFGAEDKTKFYLPTWRPFPASQNTSVNTLKMVCPKPWRYSSAEQTESLPLWGRLSYIYSQGGYLAELGYDENSASKVISELSMSNWFDRYTSAVLVEFTVFNSRVSLFSAVWIPVEFSPSGHVVSSHVIRTIHVYNVGAGYSAALLVCQILLVLFIIYFVFKETKEMIQCPKHYFLQFLNWIELAQILTAIAFVVIHILKEIELFANTAKLHENIFQFISFDRGVLFDDIETALLALLMFFNTLKFLYLLRFNSHVEHLSDVMKASALELINCSLGFFVFMFTFSHFGFIQFGRELQDYSSPISALQSLLIQGVVTESVEHLQDCHAIIGPLFFVVFNLFLHMIWINIFIAILIYNYNTAKRVSKSKFNLGQFMMKKVKEILSCVGDEPKAPKKEASMAKKRVSWKIDENDRNKKRKERPLEKLTEVMPDPIGELDKRMARLNESFNDIYVEDFNDDLDVLCLWLDVRAREGMLLRRRGLVPTPKKAHKQARMEIELLFHSPME</sequence>
<dbReference type="Proteomes" id="UP001163046">
    <property type="component" value="Unassembled WGS sequence"/>
</dbReference>
<comment type="caution">
    <text evidence="9">Lacks conserved residue(s) required for the propagation of feature annotation.</text>
</comment>
<keyword evidence="5 10" id="KW-1133">Transmembrane helix</keyword>
<dbReference type="InterPro" id="IPR046791">
    <property type="entry name" value="Polycystin_dom"/>
</dbReference>
<dbReference type="Gene3D" id="2.60.220.50">
    <property type="match status" value="1"/>
</dbReference>
<dbReference type="PANTHER" id="PTHR10877">
    <property type="entry name" value="POLYCYSTIN FAMILY MEMBER"/>
    <property type="match status" value="1"/>
</dbReference>
<dbReference type="Pfam" id="PF01477">
    <property type="entry name" value="PLAT"/>
    <property type="match status" value="1"/>
</dbReference>
<keyword evidence="13" id="KW-1185">Reference proteome</keyword>
<dbReference type="Gene3D" id="2.60.60.20">
    <property type="entry name" value="PLAT/LH2 domain"/>
    <property type="match status" value="1"/>
</dbReference>
<dbReference type="InterPro" id="IPR003915">
    <property type="entry name" value="PKD_2"/>
</dbReference>
<keyword evidence="3 10" id="KW-0812">Transmembrane</keyword>
<proteinExistence type="inferred from homology"/>
<feature type="transmembrane region" description="Helical" evidence="10">
    <location>
        <begin position="1067"/>
        <end position="1089"/>
    </location>
</feature>
<dbReference type="OrthoDB" id="5322100at2759"/>
<feature type="transmembrane region" description="Helical" evidence="10">
    <location>
        <begin position="1109"/>
        <end position="1127"/>
    </location>
</feature>
<comment type="caution">
    <text evidence="12">The sequence shown here is derived from an EMBL/GenBank/DDBJ whole genome shotgun (WGS) entry which is preliminary data.</text>
</comment>
<feature type="transmembrane region" description="Helical" evidence="10">
    <location>
        <begin position="1160"/>
        <end position="1178"/>
    </location>
</feature>
<evidence type="ECO:0000256" key="6">
    <source>
        <dbReference type="ARBA" id="ARBA00023136"/>
    </source>
</evidence>
<organism evidence="12 13">
    <name type="scientific">Desmophyllum pertusum</name>
    <dbReference type="NCBI Taxonomy" id="174260"/>
    <lineage>
        <taxon>Eukaryota</taxon>
        <taxon>Metazoa</taxon>
        <taxon>Cnidaria</taxon>
        <taxon>Anthozoa</taxon>
        <taxon>Hexacorallia</taxon>
        <taxon>Scleractinia</taxon>
        <taxon>Caryophylliina</taxon>
        <taxon>Caryophylliidae</taxon>
        <taxon>Desmophyllum</taxon>
    </lineage>
</organism>
<dbReference type="InterPro" id="IPR001024">
    <property type="entry name" value="PLAT/LH2_dom"/>
</dbReference>
<feature type="transmembrane region" description="Helical" evidence="10">
    <location>
        <begin position="365"/>
        <end position="385"/>
    </location>
</feature>
<keyword evidence="4" id="KW-0732">Signal</keyword>
<name>A0A9W9YDD1_9CNID</name>
<evidence type="ECO:0000256" key="4">
    <source>
        <dbReference type="ARBA" id="ARBA00022729"/>
    </source>
</evidence>
<dbReference type="GO" id="GO:0016020">
    <property type="term" value="C:membrane"/>
    <property type="evidence" value="ECO:0007669"/>
    <property type="project" value="UniProtKB-SubCell"/>
</dbReference>
<evidence type="ECO:0000256" key="7">
    <source>
        <dbReference type="ARBA" id="ARBA00023180"/>
    </source>
</evidence>
<dbReference type="Pfam" id="PF20519">
    <property type="entry name" value="Polycystin_dom"/>
    <property type="match status" value="1"/>
</dbReference>
<evidence type="ECO:0000256" key="3">
    <source>
        <dbReference type="ARBA" id="ARBA00022692"/>
    </source>
</evidence>
<feature type="domain" description="PLAT" evidence="11">
    <location>
        <begin position="410"/>
        <end position="527"/>
    </location>
</feature>
<evidence type="ECO:0000259" key="11">
    <source>
        <dbReference type="PROSITE" id="PS50095"/>
    </source>
</evidence>
<dbReference type="PROSITE" id="PS50095">
    <property type="entry name" value="PLAT"/>
    <property type="match status" value="1"/>
</dbReference>
<reference evidence="12" key="1">
    <citation type="submission" date="2023-01" db="EMBL/GenBank/DDBJ databases">
        <title>Genome assembly of the deep-sea coral Lophelia pertusa.</title>
        <authorList>
            <person name="Herrera S."/>
            <person name="Cordes E."/>
        </authorList>
    </citation>
    <scope>NUCLEOTIDE SEQUENCE</scope>
    <source>
        <strain evidence="12">USNM1676648</strain>
        <tissue evidence="12">Polyp</tissue>
    </source>
</reference>
<dbReference type="Gene3D" id="1.10.287.70">
    <property type="match status" value="1"/>
</dbReference>
<evidence type="ECO:0000256" key="9">
    <source>
        <dbReference type="PROSITE-ProRule" id="PRU00152"/>
    </source>
</evidence>
<evidence type="ECO:0000256" key="5">
    <source>
        <dbReference type="ARBA" id="ARBA00022989"/>
    </source>
</evidence>
<dbReference type="PRINTS" id="PR01433">
    <property type="entry name" value="POLYCYSTIN2"/>
</dbReference>
<dbReference type="EMBL" id="MU827784">
    <property type="protein sequence ID" value="KAJ7334468.1"/>
    <property type="molecule type" value="Genomic_DNA"/>
</dbReference>
<accession>A0A9W9YDD1</accession>
<dbReference type="PANTHER" id="PTHR10877:SF150">
    <property type="entry name" value="REJ DOMAIN-CONTAINING PROTEIN"/>
    <property type="match status" value="1"/>
</dbReference>
<dbReference type="InterPro" id="IPR013122">
    <property type="entry name" value="PKD1_2_channel"/>
</dbReference>
<evidence type="ECO:0000256" key="2">
    <source>
        <dbReference type="ARBA" id="ARBA00007200"/>
    </source>
</evidence>
<comment type="similarity">
    <text evidence="2">Belongs to the polycystin family.</text>
</comment>
<dbReference type="InterPro" id="IPR000203">
    <property type="entry name" value="GPS"/>
</dbReference>
<feature type="transmembrane region" description="Helical" evidence="10">
    <location>
        <begin position="1260"/>
        <end position="1285"/>
    </location>
</feature>
<evidence type="ECO:0000256" key="1">
    <source>
        <dbReference type="ARBA" id="ARBA00004141"/>
    </source>
</evidence>